<dbReference type="Proteomes" id="UP000591131">
    <property type="component" value="Unassembled WGS sequence"/>
</dbReference>
<evidence type="ECO:0000313" key="1">
    <source>
        <dbReference type="EMBL" id="KAF4675894.1"/>
    </source>
</evidence>
<protein>
    <submittedName>
        <fullName evidence="1">Uncharacterized protein</fullName>
    </submittedName>
</protein>
<dbReference type="AlphaFoldDB" id="A0A7J6MWT4"/>
<feature type="non-terminal residue" evidence="1">
    <location>
        <position position="164"/>
    </location>
</feature>
<name>A0A7J6MWT4_PERCH</name>
<proteinExistence type="predicted"/>
<organism evidence="1 2">
    <name type="scientific">Perkinsus chesapeaki</name>
    <name type="common">Clam parasite</name>
    <name type="synonym">Perkinsus andrewsi</name>
    <dbReference type="NCBI Taxonomy" id="330153"/>
    <lineage>
        <taxon>Eukaryota</taxon>
        <taxon>Sar</taxon>
        <taxon>Alveolata</taxon>
        <taxon>Perkinsozoa</taxon>
        <taxon>Perkinsea</taxon>
        <taxon>Perkinsida</taxon>
        <taxon>Perkinsidae</taxon>
        <taxon>Perkinsus</taxon>
    </lineage>
</organism>
<evidence type="ECO:0000313" key="2">
    <source>
        <dbReference type="Proteomes" id="UP000591131"/>
    </source>
</evidence>
<dbReference type="EMBL" id="JAAPAO010000041">
    <property type="protein sequence ID" value="KAF4675894.1"/>
    <property type="molecule type" value="Genomic_DNA"/>
</dbReference>
<sequence length="164" mass="18461">PMSYFHPLLQDVYGEVMSTSAAPERFEVEGGINALVLAPLDAQTKHFMTMVCPDLRWSGLTAEELKALALLVVESSSPTALARNLPATVSAHRPYVVRYFGRSSAAEVARARHRNEFPVYYHDAIRSGRISYDHLVRDLSLFYEELARFRSRRAMSADIEEVAD</sequence>
<accession>A0A7J6MWT4</accession>
<comment type="caution">
    <text evidence="1">The sequence shown here is derived from an EMBL/GenBank/DDBJ whole genome shotgun (WGS) entry which is preliminary data.</text>
</comment>
<gene>
    <name evidence="1" type="ORF">FOL47_007136</name>
</gene>
<reference evidence="1 2" key="1">
    <citation type="submission" date="2020-04" db="EMBL/GenBank/DDBJ databases">
        <title>Perkinsus chesapeaki whole genome sequence.</title>
        <authorList>
            <person name="Bogema D.R."/>
        </authorList>
    </citation>
    <scope>NUCLEOTIDE SEQUENCE [LARGE SCALE GENOMIC DNA]</scope>
    <source>
        <strain evidence="1">ATCC PRA-425</strain>
    </source>
</reference>
<keyword evidence="2" id="KW-1185">Reference proteome</keyword>